<name>A0AAE0YDX4_9GAST</name>
<evidence type="ECO:0000313" key="1">
    <source>
        <dbReference type="EMBL" id="KAK3742566.1"/>
    </source>
</evidence>
<dbReference type="Proteomes" id="UP001283361">
    <property type="component" value="Unassembled WGS sequence"/>
</dbReference>
<dbReference type="EMBL" id="JAWDGP010006346">
    <property type="protein sequence ID" value="KAK3742566.1"/>
    <property type="molecule type" value="Genomic_DNA"/>
</dbReference>
<proteinExistence type="predicted"/>
<organism evidence="1 2">
    <name type="scientific">Elysia crispata</name>
    <name type="common">lettuce slug</name>
    <dbReference type="NCBI Taxonomy" id="231223"/>
    <lineage>
        <taxon>Eukaryota</taxon>
        <taxon>Metazoa</taxon>
        <taxon>Spiralia</taxon>
        <taxon>Lophotrochozoa</taxon>
        <taxon>Mollusca</taxon>
        <taxon>Gastropoda</taxon>
        <taxon>Heterobranchia</taxon>
        <taxon>Euthyneura</taxon>
        <taxon>Panpulmonata</taxon>
        <taxon>Sacoglossa</taxon>
        <taxon>Placobranchoidea</taxon>
        <taxon>Plakobranchidae</taxon>
        <taxon>Elysia</taxon>
    </lineage>
</organism>
<evidence type="ECO:0000313" key="2">
    <source>
        <dbReference type="Proteomes" id="UP001283361"/>
    </source>
</evidence>
<accession>A0AAE0YDX4</accession>
<sequence length="96" mass="11152">MLVRDDVALWAQASATVHRKTWYLKADVKLVVIYYDVQRAVNAVLASPSGQIDHLGMKAVRRHHASELAKVKYHYITGVRLRLPYLFVYRRFRGKV</sequence>
<dbReference type="AlphaFoldDB" id="A0AAE0YDX4"/>
<protein>
    <submittedName>
        <fullName evidence="1">Uncharacterized protein</fullName>
    </submittedName>
</protein>
<comment type="caution">
    <text evidence="1">The sequence shown here is derived from an EMBL/GenBank/DDBJ whole genome shotgun (WGS) entry which is preliminary data.</text>
</comment>
<gene>
    <name evidence="1" type="ORF">RRG08_023399</name>
</gene>
<keyword evidence="2" id="KW-1185">Reference proteome</keyword>
<reference evidence="1" key="1">
    <citation type="journal article" date="2023" name="G3 (Bethesda)">
        <title>A reference genome for the long-term kleptoplast-retaining sea slug Elysia crispata morphotype clarki.</title>
        <authorList>
            <person name="Eastman K.E."/>
            <person name="Pendleton A.L."/>
            <person name="Shaikh M.A."/>
            <person name="Suttiyut T."/>
            <person name="Ogas R."/>
            <person name="Tomko P."/>
            <person name="Gavelis G."/>
            <person name="Widhalm J.R."/>
            <person name="Wisecaver J.H."/>
        </authorList>
    </citation>
    <scope>NUCLEOTIDE SEQUENCE</scope>
    <source>
        <strain evidence="1">ECLA1</strain>
    </source>
</reference>